<organism evidence="1 2">
    <name type="scientific">Bradyrhizobium nanningense</name>
    <dbReference type="NCBI Taxonomy" id="1325118"/>
    <lineage>
        <taxon>Bacteria</taxon>
        <taxon>Pseudomonadati</taxon>
        <taxon>Pseudomonadota</taxon>
        <taxon>Alphaproteobacteria</taxon>
        <taxon>Hyphomicrobiales</taxon>
        <taxon>Nitrobacteraceae</taxon>
        <taxon>Bradyrhizobium</taxon>
    </lineage>
</organism>
<protein>
    <recommendedName>
        <fullName evidence="3">Core-binding (CB) domain-containing protein</fullName>
    </recommendedName>
</protein>
<accession>A0A4Q0S7L1</accession>
<gene>
    <name evidence="1" type="ORF">XH99_10405</name>
</gene>
<proteinExistence type="predicted"/>
<keyword evidence="2" id="KW-1185">Reference proteome</keyword>
<evidence type="ECO:0000313" key="2">
    <source>
        <dbReference type="Proteomes" id="UP000289546"/>
    </source>
</evidence>
<reference evidence="1 2" key="1">
    <citation type="submission" date="2015-04" db="EMBL/GenBank/DDBJ databases">
        <title>Comparative genomics of rhizobia nodulating Arachis hypogaea in China.</title>
        <authorList>
            <person name="Li Y."/>
        </authorList>
    </citation>
    <scope>NUCLEOTIDE SEQUENCE [LARGE SCALE GENOMIC DNA]</scope>
    <source>
        <strain evidence="1 2">CCBAU 51757</strain>
    </source>
</reference>
<evidence type="ECO:0000313" key="1">
    <source>
        <dbReference type="EMBL" id="RXH31890.1"/>
    </source>
</evidence>
<sequence length="85" mass="9572">MKLIDVIDAYLSLQLSLGMRFESAHRLLRQFARAMGDVRMDEIRPQNVAEFLRGAGPLSATWALKHSVLSGLYRFAIAIQLVNGR</sequence>
<evidence type="ECO:0008006" key="3">
    <source>
        <dbReference type="Google" id="ProtNLM"/>
    </source>
</evidence>
<comment type="caution">
    <text evidence="1">The sequence shown here is derived from an EMBL/GenBank/DDBJ whole genome shotgun (WGS) entry which is preliminary data.</text>
</comment>
<dbReference type="EMBL" id="LBJQ01000056">
    <property type="protein sequence ID" value="RXH31890.1"/>
    <property type="molecule type" value="Genomic_DNA"/>
</dbReference>
<dbReference type="Proteomes" id="UP000289546">
    <property type="component" value="Unassembled WGS sequence"/>
</dbReference>
<name>A0A4Q0S7L1_9BRAD</name>
<dbReference type="AlphaFoldDB" id="A0A4Q0S7L1"/>